<sequence>MAPHGKKKSTPSFEDVEAKRLEMVKSLTAVAEAMQLATTSVRAFLELSPGALTEDPATAALSAKKRKAADKKKAKDPNAPKRPVTGYLAYSKDHMHKLKEQNPDMPHKALVGLVTEQWNNLPEEEKKPYNDQFAAAMKEWKEETQEYKASHENGNANAAAASTSKPADADSDAEAESDDENSKSSSSSSSSSETEEAEAKEDEEEEEEEEEVEEPQPPAKRTKRDNTAATPASKKDSKSKKAEAPAETPLAKKESKSKKAAAPVPAAEETPAKKRGRKPKAA</sequence>
<feature type="compositionally biased region" description="Low complexity" evidence="3">
    <location>
        <begin position="183"/>
        <end position="192"/>
    </location>
</feature>
<evidence type="ECO:0000259" key="4">
    <source>
        <dbReference type="PROSITE" id="PS50118"/>
    </source>
</evidence>
<dbReference type="PANTHER" id="PTHR48112">
    <property type="entry name" value="HIGH MOBILITY GROUP PROTEIN DSP1"/>
    <property type="match status" value="1"/>
</dbReference>
<dbReference type="OrthoDB" id="1919336at2759"/>
<proteinExistence type="predicted"/>
<feature type="compositionally biased region" description="Acidic residues" evidence="3">
    <location>
        <begin position="193"/>
        <end position="214"/>
    </location>
</feature>
<keyword evidence="1 2" id="KW-0238">DNA-binding</keyword>
<feature type="region of interest" description="Disordered" evidence="3">
    <location>
        <begin position="62"/>
        <end position="105"/>
    </location>
</feature>
<feature type="compositionally biased region" description="Low complexity" evidence="3">
    <location>
        <begin position="152"/>
        <end position="166"/>
    </location>
</feature>
<feature type="compositionally biased region" description="Low complexity" evidence="3">
    <location>
        <begin position="260"/>
        <end position="269"/>
    </location>
</feature>
<dbReference type="PROSITE" id="PS50118">
    <property type="entry name" value="HMG_BOX_2"/>
    <property type="match status" value="1"/>
</dbReference>
<feature type="compositionally biased region" description="Basic residues" evidence="3">
    <location>
        <begin position="273"/>
        <end position="282"/>
    </location>
</feature>
<dbReference type="SUPFAM" id="SSF47095">
    <property type="entry name" value="HMG-box"/>
    <property type="match status" value="1"/>
</dbReference>
<accession>A0A8H3TRF3</accession>
<feature type="domain" description="HMG box" evidence="4">
    <location>
        <begin position="80"/>
        <end position="148"/>
    </location>
</feature>
<name>A0A8H3TRF3_9TREE</name>
<dbReference type="InterPro" id="IPR036910">
    <property type="entry name" value="HMG_box_dom_sf"/>
</dbReference>
<dbReference type="InterPro" id="IPR050342">
    <property type="entry name" value="HMGB"/>
</dbReference>
<evidence type="ECO:0000313" key="5">
    <source>
        <dbReference type="EMBL" id="GHJ85783.1"/>
    </source>
</evidence>
<evidence type="ECO:0000256" key="3">
    <source>
        <dbReference type="SAM" id="MobiDB-lite"/>
    </source>
</evidence>
<dbReference type="Pfam" id="PF00505">
    <property type="entry name" value="HMG_box"/>
    <property type="match status" value="1"/>
</dbReference>
<evidence type="ECO:0000256" key="1">
    <source>
        <dbReference type="ARBA" id="ARBA00023125"/>
    </source>
</evidence>
<dbReference type="EMBL" id="BLZA01000013">
    <property type="protein sequence ID" value="GHJ85783.1"/>
    <property type="molecule type" value="Genomic_DNA"/>
</dbReference>
<feature type="DNA-binding region" description="HMG box" evidence="2">
    <location>
        <begin position="80"/>
        <end position="148"/>
    </location>
</feature>
<dbReference type="InterPro" id="IPR009071">
    <property type="entry name" value="HMG_box_dom"/>
</dbReference>
<evidence type="ECO:0000256" key="2">
    <source>
        <dbReference type="PROSITE-ProRule" id="PRU00267"/>
    </source>
</evidence>
<feature type="compositionally biased region" description="Basic and acidic residues" evidence="3">
    <location>
        <begin position="138"/>
        <end position="151"/>
    </location>
</feature>
<dbReference type="AlphaFoldDB" id="A0A8H3TRF3"/>
<organism evidence="5 6">
    <name type="scientific">Naganishia liquefaciens</name>
    <dbReference type="NCBI Taxonomy" id="104408"/>
    <lineage>
        <taxon>Eukaryota</taxon>
        <taxon>Fungi</taxon>
        <taxon>Dikarya</taxon>
        <taxon>Basidiomycota</taxon>
        <taxon>Agaricomycotina</taxon>
        <taxon>Tremellomycetes</taxon>
        <taxon>Filobasidiales</taxon>
        <taxon>Filobasidiaceae</taxon>
        <taxon>Naganishia</taxon>
    </lineage>
</organism>
<dbReference type="GO" id="GO:0005634">
    <property type="term" value="C:nucleus"/>
    <property type="evidence" value="ECO:0007669"/>
    <property type="project" value="UniProtKB-UniRule"/>
</dbReference>
<evidence type="ECO:0000313" key="6">
    <source>
        <dbReference type="Proteomes" id="UP000620104"/>
    </source>
</evidence>
<feature type="compositionally biased region" description="Basic and acidic residues" evidence="3">
    <location>
        <begin position="233"/>
        <end position="254"/>
    </location>
</feature>
<gene>
    <name evidence="5" type="ORF">NliqN6_2185</name>
</gene>
<dbReference type="Proteomes" id="UP000620104">
    <property type="component" value="Unassembled WGS sequence"/>
</dbReference>
<comment type="caution">
    <text evidence="5">The sequence shown here is derived from an EMBL/GenBank/DDBJ whole genome shotgun (WGS) entry which is preliminary data.</text>
</comment>
<feature type="compositionally biased region" description="Acidic residues" evidence="3">
    <location>
        <begin position="169"/>
        <end position="179"/>
    </location>
</feature>
<feature type="region of interest" description="Disordered" evidence="3">
    <location>
        <begin position="122"/>
        <end position="282"/>
    </location>
</feature>
<keyword evidence="6" id="KW-1185">Reference proteome</keyword>
<protein>
    <recommendedName>
        <fullName evidence="4">HMG box domain-containing protein</fullName>
    </recommendedName>
</protein>
<dbReference type="GO" id="GO:0003677">
    <property type="term" value="F:DNA binding"/>
    <property type="evidence" value="ECO:0007669"/>
    <property type="project" value="UniProtKB-UniRule"/>
</dbReference>
<reference evidence="5" key="1">
    <citation type="submission" date="2020-07" db="EMBL/GenBank/DDBJ databases">
        <title>Draft Genome Sequence of a Deep-Sea Yeast, Naganishia (Cryptococcus) liquefaciens strain N6.</title>
        <authorList>
            <person name="Han Y.W."/>
            <person name="Kajitani R."/>
            <person name="Morimoto H."/>
            <person name="Parhat M."/>
            <person name="Tsubouchi H."/>
            <person name="Bakenova O."/>
            <person name="Ogata M."/>
            <person name="Argunhan B."/>
            <person name="Aoki R."/>
            <person name="Kajiwara S."/>
            <person name="Itoh T."/>
            <person name="Iwasaki H."/>
        </authorList>
    </citation>
    <scope>NUCLEOTIDE SEQUENCE</scope>
    <source>
        <strain evidence="5">N6</strain>
    </source>
</reference>
<dbReference type="Gene3D" id="1.10.30.10">
    <property type="entry name" value="High mobility group box domain"/>
    <property type="match status" value="1"/>
</dbReference>
<dbReference type="CDD" id="cd22012">
    <property type="entry name" value="HMG-box_ABF2_IXR1-like_rpt2"/>
    <property type="match status" value="1"/>
</dbReference>
<dbReference type="SMART" id="SM00398">
    <property type="entry name" value="HMG"/>
    <property type="match status" value="1"/>
</dbReference>
<keyword evidence="2" id="KW-0539">Nucleus</keyword>